<gene>
    <name evidence="2" type="ORF">OLEA9_A077713</name>
</gene>
<accession>A0A8S0PJU7</accession>
<evidence type="ECO:0000256" key="1">
    <source>
        <dbReference type="SAM" id="MobiDB-lite"/>
    </source>
</evidence>
<evidence type="ECO:0000313" key="3">
    <source>
        <dbReference type="Proteomes" id="UP000594638"/>
    </source>
</evidence>
<dbReference type="AlphaFoldDB" id="A0A8S0PJU7"/>
<protein>
    <submittedName>
        <fullName evidence="2">Uncharacterized protein</fullName>
    </submittedName>
</protein>
<dbReference type="Proteomes" id="UP000594638">
    <property type="component" value="Unassembled WGS sequence"/>
</dbReference>
<proteinExistence type="predicted"/>
<organism evidence="2 3">
    <name type="scientific">Olea europaea subsp. europaea</name>
    <dbReference type="NCBI Taxonomy" id="158383"/>
    <lineage>
        <taxon>Eukaryota</taxon>
        <taxon>Viridiplantae</taxon>
        <taxon>Streptophyta</taxon>
        <taxon>Embryophyta</taxon>
        <taxon>Tracheophyta</taxon>
        <taxon>Spermatophyta</taxon>
        <taxon>Magnoliopsida</taxon>
        <taxon>eudicotyledons</taxon>
        <taxon>Gunneridae</taxon>
        <taxon>Pentapetalae</taxon>
        <taxon>asterids</taxon>
        <taxon>lamiids</taxon>
        <taxon>Lamiales</taxon>
        <taxon>Oleaceae</taxon>
        <taxon>Oleeae</taxon>
        <taxon>Olea</taxon>
    </lineage>
</organism>
<feature type="region of interest" description="Disordered" evidence="1">
    <location>
        <begin position="156"/>
        <end position="178"/>
    </location>
</feature>
<evidence type="ECO:0000313" key="2">
    <source>
        <dbReference type="EMBL" id="CAA2954330.1"/>
    </source>
</evidence>
<feature type="compositionally biased region" description="Polar residues" evidence="1">
    <location>
        <begin position="169"/>
        <end position="178"/>
    </location>
</feature>
<reference evidence="2 3" key="1">
    <citation type="submission" date="2019-12" db="EMBL/GenBank/DDBJ databases">
        <authorList>
            <person name="Alioto T."/>
            <person name="Alioto T."/>
            <person name="Gomez Garrido J."/>
        </authorList>
    </citation>
    <scope>NUCLEOTIDE SEQUENCE [LARGE SCALE GENOMIC DNA]</scope>
</reference>
<keyword evidence="3" id="KW-1185">Reference proteome</keyword>
<sequence>MDAHIPYNPQVAQTHQDAYIHVPITSNNPENQDLQPIFESANSWWTKTFSDDGGGTHDIRPPPPQDTTHHGASTEHTGLPQFGIEMAICPETVNMHRNRFDPLSIGIPPRLQSSNCINQHAIEGQMTLDMDLIASIHKPNATILDLTSRNVRLREEDNSLSNSESNVSQHMNQPGETQIQPKKHWVIIQF</sequence>
<name>A0A8S0PJU7_OLEEU</name>
<dbReference type="Gramene" id="OE9A077713T1">
    <property type="protein sequence ID" value="OE9A077713C1"/>
    <property type="gene ID" value="OE9A077713"/>
</dbReference>
<feature type="region of interest" description="Disordered" evidence="1">
    <location>
        <begin position="49"/>
        <end position="79"/>
    </location>
</feature>
<dbReference type="EMBL" id="CACTIH010000111">
    <property type="protein sequence ID" value="CAA2954330.1"/>
    <property type="molecule type" value="Genomic_DNA"/>
</dbReference>
<comment type="caution">
    <text evidence="2">The sequence shown here is derived from an EMBL/GenBank/DDBJ whole genome shotgun (WGS) entry which is preliminary data.</text>
</comment>
<feature type="compositionally biased region" description="Low complexity" evidence="1">
    <location>
        <begin position="159"/>
        <end position="168"/>
    </location>
</feature>